<evidence type="ECO:0000313" key="9">
    <source>
        <dbReference type="EMBL" id="ABD63452.1"/>
    </source>
</evidence>
<dbReference type="EMBL" id="DQ390801">
    <property type="protein sequence ID" value="ABD63444.1"/>
    <property type="molecule type" value="Genomic_DNA"/>
</dbReference>
<evidence type="ECO:0000313" key="11">
    <source>
        <dbReference type="EMBL" id="ABD63454.1"/>
    </source>
</evidence>
<feature type="region of interest" description="Disordered" evidence="1">
    <location>
        <begin position="36"/>
        <end position="73"/>
    </location>
</feature>
<dbReference type="EMBL" id="DQ390811">
    <property type="protein sequence ID" value="ABD63454.1"/>
    <property type="molecule type" value="Genomic_DNA"/>
</dbReference>
<dbReference type="EMBL" id="DQ390815">
    <property type="protein sequence ID" value="ABD63458.1"/>
    <property type="molecule type" value="Genomic_DNA"/>
</dbReference>
<sequence>MVIQGKRLAASSIQLLASSLDAKKLCYEYDERQAPGVTQITEEAPTEQPPLSTPPSLPQTPNISPISASKIVI</sequence>
<dbReference type="EMBL" id="DQ390818">
    <property type="protein sequence ID" value="ABD63461.1"/>
    <property type="molecule type" value="Genomic_DNA"/>
</dbReference>
<evidence type="ECO:0000313" key="13">
    <source>
        <dbReference type="EMBL" id="ABD63456.1"/>
    </source>
</evidence>
<accession>A8MNQ8</accession>
<evidence type="ECO:0000313" key="7">
    <source>
        <dbReference type="EMBL" id="ABD63450.1"/>
    </source>
</evidence>
<feature type="non-terminal residue" evidence="2">
    <location>
        <position position="73"/>
    </location>
</feature>
<dbReference type="EMBL" id="DQ390817">
    <property type="protein sequence ID" value="ABD63460.1"/>
    <property type="molecule type" value="Genomic_DNA"/>
</dbReference>
<dbReference type="EMBL" id="DQ390820">
    <property type="protein sequence ID" value="ABD63463.1"/>
    <property type="molecule type" value="Genomic_DNA"/>
</dbReference>
<evidence type="ECO:0000313" key="21">
    <source>
        <dbReference type="EMBL" id="ABD63464.1"/>
    </source>
</evidence>
<dbReference type="EMBL" id="DQ390822">
    <property type="protein sequence ID" value="ABD63465.1"/>
    <property type="molecule type" value="Genomic_DNA"/>
</dbReference>
<dbReference type="EMBL" id="DQ390823">
    <property type="protein sequence ID" value="ABD63466.1"/>
    <property type="molecule type" value="Genomic_DNA"/>
</dbReference>
<dbReference type="EMBL" id="DQ390819">
    <property type="protein sequence ID" value="ABD63462.1"/>
    <property type="molecule type" value="Genomic_DNA"/>
</dbReference>
<evidence type="ECO:0000313" key="12">
    <source>
        <dbReference type="EMBL" id="ABD63455.1"/>
    </source>
</evidence>
<evidence type="ECO:0000313" key="19">
    <source>
        <dbReference type="EMBL" id="ABD63462.1"/>
    </source>
</evidence>
<dbReference type="EMBL" id="DQ390803">
    <property type="protein sequence ID" value="ABD63446.1"/>
    <property type="molecule type" value="Genomic_DNA"/>
</dbReference>
<dbReference type="EMBL" id="DQ390816">
    <property type="protein sequence ID" value="ABD63459.1"/>
    <property type="molecule type" value="Genomic_DNA"/>
</dbReference>
<dbReference type="VEuPathDB" id="FungiDB:BDV34DRAFT_214359"/>
<dbReference type="EMBL" id="DQ390807">
    <property type="protein sequence ID" value="ABD63450.1"/>
    <property type="molecule type" value="Genomic_DNA"/>
</dbReference>
<dbReference type="EMBL" id="DQ390813">
    <property type="protein sequence ID" value="ABD63456.1"/>
    <property type="molecule type" value="Genomic_DNA"/>
</dbReference>
<protein>
    <submittedName>
        <fullName evidence="2">Fatty acid synthase alpha subunit</fullName>
    </submittedName>
</protein>
<dbReference type="AlphaFoldDB" id="A8MNQ8"/>
<dbReference type="EMBL" id="DQ390821">
    <property type="protein sequence ID" value="ABD63464.1"/>
    <property type="molecule type" value="Genomic_DNA"/>
</dbReference>
<feature type="compositionally biased region" description="Pro residues" evidence="1">
    <location>
        <begin position="47"/>
        <end position="58"/>
    </location>
</feature>
<evidence type="ECO:0000313" key="23">
    <source>
        <dbReference type="EMBL" id="ABD63466.1"/>
    </source>
</evidence>
<evidence type="ECO:0000313" key="16">
    <source>
        <dbReference type="EMBL" id="ABD63459.1"/>
    </source>
</evidence>
<dbReference type="EMBL" id="DQ390802">
    <property type="protein sequence ID" value="ABD63445.1"/>
    <property type="molecule type" value="Genomic_DNA"/>
</dbReference>
<evidence type="ECO:0000313" key="24">
    <source>
        <dbReference type="EMBL" id="ABD63467.1"/>
    </source>
</evidence>
<dbReference type="EMBL" id="DQ390806">
    <property type="protein sequence ID" value="ABD63449.1"/>
    <property type="molecule type" value="Genomic_DNA"/>
</dbReference>
<evidence type="ECO:0000313" key="22">
    <source>
        <dbReference type="EMBL" id="ABD63465.1"/>
    </source>
</evidence>
<evidence type="ECO:0000313" key="8">
    <source>
        <dbReference type="EMBL" id="ABD63451.1"/>
    </source>
</evidence>
<evidence type="ECO:0000313" key="17">
    <source>
        <dbReference type="EMBL" id="ABD63460.1"/>
    </source>
</evidence>
<evidence type="ECO:0000313" key="20">
    <source>
        <dbReference type="EMBL" id="ABD63463.1"/>
    </source>
</evidence>
<gene>
    <name evidence="2" type="primary">aflA</name>
</gene>
<reference evidence="2" key="1">
    <citation type="journal article" date="2007" name="Mol. Ecol.">
        <title>Recombination, balancing selection and adaptive evolution in the aflatoxin gene cluster of Aspergillus parasiticus.</title>
        <authorList>
            <person name="Carbone I."/>
            <person name="Jakobek J.L."/>
            <person name="Ramirez-Prado J.H."/>
            <person name="Horn B.W."/>
        </authorList>
    </citation>
    <scope>NUCLEOTIDE SEQUENCE</scope>
    <source>
        <strain evidence="21">IC11</strain>
        <strain evidence="24">IC115</strain>
        <strain evidence="20">IC123</strain>
        <strain evidence="19">IC15</strain>
        <strain evidence="3">IC2</strain>
        <strain evidence="4">IC25</strain>
        <strain evidence="2">IC38</strain>
        <strain evidence="23">IC43</strain>
        <strain evidence="22">IC56</strain>
        <strain evidence="18">IC59</strain>
        <strain evidence="17">IC61</strain>
        <strain evidence="16">IC65</strain>
        <strain evidence="15">IC67</strain>
        <strain evidence="14">IC69</strain>
        <strain evidence="13">IC70</strain>
        <strain evidence="12">IC71</strain>
        <strain evidence="11">IC72</strain>
        <strain evidence="9">IC74</strain>
        <strain evidence="8">IC75</strain>
        <strain evidence="6">IC76</strain>
        <strain evidence="7">IC77</strain>
        <strain evidence="10">IC78</strain>
        <strain evidence="5">IC98</strain>
    </source>
</reference>
<dbReference type="EMBL" id="DQ390809">
    <property type="protein sequence ID" value="ABD63452.1"/>
    <property type="molecule type" value="Genomic_DNA"/>
</dbReference>
<dbReference type="EMBL" id="DQ390814">
    <property type="protein sequence ID" value="ABD63457.1"/>
    <property type="molecule type" value="Genomic_DNA"/>
</dbReference>
<dbReference type="EMBL" id="DQ390808">
    <property type="protein sequence ID" value="ABD63451.1"/>
    <property type="molecule type" value="Genomic_DNA"/>
</dbReference>
<dbReference type="EMBL" id="DQ390824">
    <property type="protein sequence ID" value="ABD63467.1"/>
    <property type="molecule type" value="Genomic_DNA"/>
</dbReference>
<organism evidence="2">
    <name type="scientific">Aspergillus parasiticus</name>
    <dbReference type="NCBI Taxonomy" id="5067"/>
    <lineage>
        <taxon>Eukaryota</taxon>
        <taxon>Fungi</taxon>
        <taxon>Dikarya</taxon>
        <taxon>Ascomycota</taxon>
        <taxon>Pezizomycotina</taxon>
        <taxon>Eurotiomycetes</taxon>
        <taxon>Eurotiomycetidae</taxon>
        <taxon>Eurotiales</taxon>
        <taxon>Aspergillaceae</taxon>
        <taxon>Aspergillus</taxon>
        <taxon>Aspergillus subgen. Circumdati</taxon>
    </lineage>
</organism>
<dbReference type="EMBL" id="DQ390810">
    <property type="protein sequence ID" value="ABD63453.1"/>
    <property type="molecule type" value="Genomic_DNA"/>
</dbReference>
<evidence type="ECO:0000313" key="14">
    <source>
        <dbReference type="EMBL" id="ABD63457.1"/>
    </source>
</evidence>
<dbReference type="EMBL" id="DQ390805">
    <property type="protein sequence ID" value="ABD63448.1"/>
    <property type="molecule type" value="Genomic_DNA"/>
</dbReference>
<dbReference type="EMBL" id="DQ390812">
    <property type="protein sequence ID" value="ABD63455.1"/>
    <property type="molecule type" value="Genomic_DNA"/>
</dbReference>
<name>A8MNQ8_ASPPA</name>
<evidence type="ECO:0000256" key="1">
    <source>
        <dbReference type="SAM" id="MobiDB-lite"/>
    </source>
</evidence>
<evidence type="ECO:0000313" key="6">
    <source>
        <dbReference type="EMBL" id="ABD63449.1"/>
    </source>
</evidence>
<evidence type="ECO:0000313" key="3">
    <source>
        <dbReference type="EMBL" id="ABD63445.1"/>
    </source>
</evidence>
<evidence type="ECO:0000313" key="2">
    <source>
        <dbReference type="EMBL" id="ABD63444.1"/>
    </source>
</evidence>
<evidence type="ECO:0000313" key="15">
    <source>
        <dbReference type="EMBL" id="ABD63458.1"/>
    </source>
</evidence>
<evidence type="ECO:0000313" key="4">
    <source>
        <dbReference type="EMBL" id="ABD63446.1"/>
    </source>
</evidence>
<evidence type="ECO:0000313" key="10">
    <source>
        <dbReference type="EMBL" id="ABD63453.1"/>
    </source>
</evidence>
<proteinExistence type="predicted"/>
<evidence type="ECO:0000313" key="18">
    <source>
        <dbReference type="EMBL" id="ABD63461.1"/>
    </source>
</evidence>
<evidence type="ECO:0000313" key="5">
    <source>
        <dbReference type="EMBL" id="ABD63448.1"/>
    </source>
</evidence>